<reference evidence="2 3" key="1">
    <citation type="submission" date="2022-07" db="EMBL/GenBank/DDBJ databases">
        <title>Methylomonas rivi sp. nov., Methylomonas rosea sp. nov., Methylomonas aureus sp. nov. and Methylomonas subterranea sp. nov., four novel methanotrophs isolated from a freshwater creek and the deep terrestrial subsurface.</title>
        <authorList>
            <person name="Abin C."/>
            <person name="Sankaranarayanan K."/>
            <person name="Garner C."/>
            <person name="Sindelar R."/>
            <person name="Kotary K."/>
            <person name="Garner R."/>
            <person name="Barclay S."/>
            <person name="Lawson P."/>
            <person name="Krumholz L."/>
        </authorList>
    </citation>
    <scope>NUCLEOTIDE SEQUENCE [LARGE SCALE GENOMIC DNA]</scope>
    <source>
        <strain evidence="2 3">SURF-2</strain>
    </source>
</reference>
<name>A0ABT1TIP3_9GAMM</name>
<feature type="transmembrane region" description="Helical" evidence="1">
    <location>
        <begin position="94"/>
        <end position="116"/>
    </location>
</feature>
<organism evidence="2 3">
    <name type="scientific">Methylomonas subterranea</name>
    <dbReference type="NCBI Taxonomy" id="2952225"/>
    <lineage>
        <taxon>Bacteria</taxon>
        <taxon>Pseudomonadati</taxon>
        <taxon>Pseudomonadota</taxon>
        <taxon>Gammaproteobacteria</taxon>
        <taxon>Methylococcales</taxon>
        <taxon>Methylococcaceae</taxon>
        <taxon>Methylomonas</taxon>
    </lineage>
</organism>
<gene>
    <name evidence="2" type="ORF">NP590_14650</name>
</gene>
<proteinExistence type="predicted"/>
<dbReference type="EMBL" id="JANIBJ010000028">
    <property type="protein sequence ID" value="MCQ8105352.1"/>
    <property type="molecule type" value="Genomic_DNA"/>
</dbReference>
<evidence type="ECO:0000313" key="3">
    <source>
        <dbReference type="Proteomes" id="UP001524499"/>
    </source>
</evidence>
<keyword evidence="1" id="KW-0472">Membrane</keyword>
<dbReference type="RefSeq" id="WP_256603297.1">
    <property type="nucleotide sequence ID" value="NZ_JANIBJ010000028.1"/>
</dbReference>
<sequence length="122" mass="13646">MTDDIESVSEVFIETLLGLGFIALTLWLNRSMHTFIQVASAILFCENFTSLFLLPVMFWATVAEDWLGYGILLLIIFWNWALIGAVFKKILSINVFAGLVMSLFYMLFSFGGGFAVNSLLTG</sequence>
<accession>A0ABT1TIP3</accession>
<feature type="transmembrane region" description="Helical" evidence="1">
    <location>
        <begin position="12"/>
        <end position="29"/>
    </location>
</feature>
<evidence type="ECO:0000313" key="2">
    <source>
        <dbReference type="EMBL" id="MCQ8105352.1"/>
    </source>
</evidence>
<keyword evidence="3" id="KW-1185">Reference proteome</keyword>
<comment type="caution">
    <text evidence="2">The sequence shown here is derived from an EMBL/GenBank/DDBJ whole genome shotgun (WGS) entry which is preliminary data.</text>
</comment>
<dbReference type="Proteomes" id="UP001524499">
    <property type="component" value="Unassembled WGS sequence"/>
</dbReference>
<protein>
    <submittedName>
        <fullName evidence="2">Uncharacterized protein</fullName>
    </submittedName>
</protein>
<feature type="transmembrane region" description="Helical" evidence="1">
    <location>
        <begin position="66"/>
        <end position="87"/>
    </location>
</feature>
<keyword evidence="1" id="KW-0812">Transmembrane</keyword>
<evidence type="ECO:0000256" key="1">
    <source>
        <dbReference type="SAM" id="Phobius"/>
    </source>
</evidence>
<feature type="transmembrane region" description="Helical" evidence="1">
    <location>
        <begin position="41"/>
        <end position="60"/>
    </location>
</feature>
<keyword evidence="1" id="KW-1133">Transmembrane helix</keyword>